<evidence type="ECO:0000256" key="2">
    <source>
        <dbReference type="SAM" id="SignalP"/>
    </source>
</evidence>
<feature type="domain" description="SLH" evidence="3">
    <location>
        <begin position="96"/>
        <end position="159"/>
    </location>
</feature>
<accession>A0ABT2U701</accession>
<name>A0ABT2U701_9FIRM</name>
<evidence type="ECO:0000259" key="3">
    <source>
        <dbReference type="PROSITE" id="PS51272"/>
    </source>
</evidence>
<evidence type="ECO:0000313" key="5">
    <source>
        <dbReference type="Proteomes" id="UP001652397"/>
    </source>
</evidence>
<dbReference type="EMBL" id="JAOQJE010000026">
    <property type="protein sequence ID" value="MCU6790400.1"/>
    <property type="molecule type" value="Genomic_DNA"/>
</dbReference>
<evidence type="ECO:0000313" key="4">
    <source>
        <dbReference type="EMBL" id="MCU6790400.1"/>
    </source>
</evidence>
<feature type="chain" id="PRO_5045488740" evidence="2">
    <location>
        <begin position="35"/>
        <end position="1187"/>
    </location>
</feature>
<feature type="domain" description="SLH" evidence="3">
    <location>
        <begin position="31"/>
        <end position="94"/>
    </location>
</feature>
<organism evidence="4 5">
    <name type="scientific">Agathobaculum ammoniilyticum</name>
    <dbReference type="NCBI Taxonomy" id="2981778"/>
    <lineage>
        <taxon>Bacteria</taxon>
        <taxon>Bacillati</taxon>
        <taxon>Bacillota</taxon>
        <taxon>Clostridia</taxon>
        <taxon>Eubacteriales</taxon>
        <taxon>Butyricicoccaceae</taxon>
        <taxon>Agathobaculum</taxon>
    </lineage>
</organism>
<keyword evidence="2" id="KW-0732">Signal</keyword>
<feature type="signal peptide" evidence="2">
    <location>
        <begin position="1"/>
        <end position="34"/>
    </location>
</feature>
<keyword evidence="1" id="KW-0677">Repeat</keyword>
<gene>
    <name evidence="4" type="ORF">OCV66_15100</name>
</gene>
<proteinExistence type="predicted"/>
<keyword evidence="5" id="KW-1185">Reference proteome</keyword>
<comment type="caution">
    <text evidence="4">The sequence shown here is derived from an EMBL/GenBank/DDBJ whole genome shotgun (WGS) entry which is preliminary data.</text>
</comment>
<sequence length="1187" mass="125986">MVISSILCAVSRHQKKVLALVLAFACAFTMFAGAAFTDEADIVNAEAVDLLTELNIINGYSDGSFNPEGDVTRAEFAKMIYVIRNGGNDDASAHANNPTSFTDLTDSWYQGYIKYLQNTGIVAGKTATQFDPDGNVTTGEALKMALVLGGYRADKAGLTGTKWLTNTVTLATTNRLLNDVNSSITGACTRQDAAQILANALDMTAVRYSEIVEDFVNDSEDGLALGGSSISVGRKWMDLWTNVGTLISIDGSDLDIQMSSSDRTDSDSDDEHFVKVDTDYSSLLGQKVKVLFKDGKNNSVLGVYPIDDNSVVTVNQNEISVDAGKIVIDDESYSVETDGVTVIRDGEELNENWKAGAFKDQQSADVITLIDTDDNNKIDTAYIKTVDVAKVTYVASSQIIAGSKTYKFSEDTIDEDVEKDDWVIITKNLYNDNNDIVVASKATGTVEATKDKTGWKQYQIGDEWFNETDSSNKDINTNVKPGVEAEYVAVNGILFYADKTSAGSDKLTDVLFVSYVGQDGLSNDQARVMFPNGDKATINLKNTYFTQQNGDKGTAIVPGQFYEYSKSGSTYELIALASTADFYGDFTYEGKEDLDTAGDKVDTDRISDSADVIVWTTDSHGTPANTTKADIKHITGKQLKALVSDGTLDVDGSSNNLYQATLGYFTSDVDGLNRASVIAVEFNGNGSLGTTFDNISSNANYGFITKDAVKLSNGNIKFTVWTGAENVEVVAEKSRENDFTKGTIVGYTAINDEDGNKVMTDAVAITSGVTAGSITSVNSKGTTIESSTINLPYEDLDDYSTVLYVDSKAGTGLEDGVATKANSQKVNGTTYYATNLLVYGGEVIVIDVNEIAGKRYGAYTLPSISGLSDVQWLNTRTNDTDEGAAYEGAIMQLSFYADKDGTLTLTNVADIETNDNDGTVTLSVKGGEYNLFDSLIVTGAGNVTATFTANGSTPAPDPSAATVEIKSAAPSLTFGGTTAFDVNVVYENAIGETPKMEVYTKADATTRSTNLVDSTNVTETTPFGFITSNNETAAQGKLTQGATLPAGDYVLVVKVGSTEDTQEFSVATQKIAAVTIANFTEATNAGSLNAYNPGTLSATLTPVAVNTATPVVDKAACVIANVDGDTIATGDTIVVKITVELTDANNNEFASTIQANNVTLTGATNTAVSSVAIVNGDLVITATTTVA</sequence>
<dbReference type="Proteomes" id="UP001652397">
    <property type="component" value="Unassembled WGS sequence"/>
</dbReference>
<dbReference type="InterPro" id="IPR001119">
    <property type="entry name" value="SLH_dom"/>
</dbReference>
<protein>
    <submittedName>
        <fullName evidence="4">S-layer homology domain-containing protein</fullName>
    </submittedName>
</protein>
<reference evidence="4 5" key="1">
    <citation type="journal article" date="2021" name="ISME Commun">
        <title>Automated analysis of genomic sequences facilitates high-throughput and comprehensive description of bacteria.</title>
        <authorList>
            <person name="Hitch T.C.A."/>
        </authorList>
    </citation>
    <scope>NUCLEOTIDE SEQUENCE [LARGE SCALE GENOMIC DNA]</scope>
    <source>
        <strain evidence="4 5">Sanger_34</strain>
    </source>
</reference>
<evidence type="ECO:0000256" key="1">
    <source>
        <dbReference type="ARBA" id="ARBA00022737"/>
    </source>
</evidence>
<dbReference type="Pfam" id="PF00395">
    <property type="entry name" value="SLH"/>
    <property type="match status" value="2"/>
</dbReference>
<dbReference type="PROSITE" id="PS51272">
    <property type="entry name" value="SLH"/>
    <property type="match status" value="2"/>
</dbReference>